<dbReference type="Pfam" id="PF02525">
    <property type="entry name" value="Flavodoxin_2"/>
    <property type="match status" value="1"/>
</dbReference>
<dbReference type="AlphaFoldDB" id="A0A5B8CP49"/>
<gene>
    <name evidence="2" type="ORF">FIL70_25145</name>
</gene>
<sequence>MKGFLDRVWQNGLAYGLGSTLKGKKFRYLALVGGSQEGFVKYGWEKNMTDYFKGMMSYLEVEDTKIDFLYNTLGLEDSVSEQHYKDLFKQARTIVNDLNQ</sequence>
<reference evidence="2" key="1">
    <citation type="submission" date="2019-06" db="EMBL/GenBank/DDBJ databases">
        <title>Genome organization and adaptive potential of archetypical organophosphate degarding Sphingobium fuliginis ATCC 27551.</title>
        <authorList>
            <person name="Sarwar A."/>
            <person name="Parthasarathy S."/>
            <person name="Singh C."/>
            <person name="Siddavattam D."/>
        </authorList>
    </citation>
    <scope>NUCLEOTIDE SEQUENCE [LARGE SCALE GENOMIC DNA]</scope>
    <source>
        <strain evidence="2">ATCC 27551</strain>
        <plasmid evidence="2">pSF2</plasmid>
    </source>
</reference>
<dbReference type="InterPro" id="IPR029039">
    <property type="entry name" value="Flavoprotein-like_sf"/>
</dbReference>
<geneLocation type="plasmid" evidence="2">
    <name>pSF2</name>
</geneLocation>
<accession>A0A5B8CP49</accession>
<evidence type="ECO:0000313" key="2">
    <source>
        <dbReference type="EMBL" id="QDC40421.1"/>
    </source>
</evidence>
<proteinExistence type="predicted"/>
<dbReference type="InterPro" id="IPR003680">
    <property type="entry name" value="Flavodoxin_fold"/>
</dbReference>
<protein>
    <recommendedName>
        <fullName evidence="1">Flavodoxin-like fold domain-containing protein</fullName>
    </recommendedName>
</protein>
<organism evidence="2">
    <name type="scientific">Sphingobium fuliginis ATCC 27551</name>
    <dbReference type="NCBI Taxonomy" id="1208342"/>
    <lineage>
        <taxon>Bacteria</taxon>
        <taxon>Pseudomonadati</taxon>
        <taxon>Pseudomonadota</taxon>
        <taxon>Alphaproteobacteria</taxon>
        <taxon>Sphingomonadales</taxon>
        <taxon>Sphingomonadaceae</taxon>
        <taxon>Sphingobium</taxon>
    </lineage>
</organism>
<dbReference type="KEGG" id="sufl:FIL70_25145"/>
<evidence type="ECO:0000259" key="1">
    <source>
        <dbReference type="Pfam" id="PF02525"/>
    </source>
</evidence>
<feature type="domain" description="Flavodoxin-like fold" evidence="1">
    <location>
        <begin position="1"/>
        <end position="83"/>
    </location>
</feature>
<keyword evidence="2" id="KW-0614">Plasmid</keyword>
<dbReference type="Proteomes" id="UP000311469">
    <property type="component" value="Plasmid pSF2"/>
</dbReference>
<dbReference type="Gene3D" id="3.40.50.360">
    <property type="match status" value="1"/>
</dbReference>
<dbReference type="SUPFAM" id="SSF52218">
    <property type="entry name" value="Flavoproteins"/>
    <property type="match status" value="1"/>
</dbReference>
<name>A0A5B8CP49_SPHSA</name>
<dbReference type="EMBL" id="CP041019">
    <property type="protein sequence ID" value="QDC40421.1"/>
    <property type="molecule type" value="Genomic_DNA"/>
</dbReference>